<dbReference type="RefSeq" id="WP_338822836.1">
    <property type="nucleotide sequence ID" value="NZ_CP148067.1"/>
</dbReference>
<dbReference type="PANTHER" id="PTHR33361:SF2">
    <property type="entry name" value="DUF885 DOMAIN-CONTAINING PROTEIN"/>
    <property type="match status" value="1"/>
</dbReference>
<dbReference type="Proteomes" id="UP001477443">
    <property type="component" value="Chromosome"/>
</dbReference>
<protein>
    <submittedName>
        <fullName evidence="3">DUF885 family protein</fullName>
    </submittedName>
</protein>
<feature type="compositionally biased region" description="Low complexity" evidence="1">
    <location>
        <begin position="39"/>
        <end position="65"/>
    </location>
</feature>
<dbReference type="PROSITE" id="PS51257">
    <property type="entry name" value="PROKAR_LIPOPROTEIN"/>
    <property type="match status" value="1"/>
</dbReference>
<feature type="region of interest" description="Disordered" evidence="1">
    <location>
        <begin position="31"/>
        <end position="65"/>
    </location>
</feature>
<evidence type="ECO:0000256" key="1">
    <source>
        <dbReference type="SAM" id="MobiDB-lite"/>
    </source>
</evidence>
<sequence>MKLFKKLILPLVGGLTMFSLPAVAAACNETKKTDTKVDNTSTNVGSTTNTENSSTTTQNENQADSKVVDVEKSKVLANKLNEIVTAYKTGVQAKFGAEYEIAMGAPTAEEAAEIVKLIDEALAKIQEVDIYSTKNIDPNLIAWYDGVKYNLEIEKGNYGSDIRYLLPSYAWGPASSYIANPFYRTIMLRSVVGSDKRAQAIVAQRWLKTIQDAVAKGVVPSKVFIKTNANIILKNQYSAELEEFLDATDTQTATIDQFFEKFVTPKEEAIADATEKEAVKHINAFYKYYLTTYYKASKYGFGENATDLTLSKTNTTNELERILTVQNKEIYGVGLTKKDMDQKNAGLGYIPTFGPAIYAQTLKMATSSDWSAQTVYEKGYDSTKSNIDNTIASAQRIATLITGNANAEWKETIRFDADGPGPDQAQSIEIVIRDASGNIDKTNFFKWLNSEDFFFGREEKSLWTDEFVANLKKQPGAQNGIEELKKFGYDFLITPEEKDKAYKGITNSQFYDGALSAFVAYYQFKDSTTNYGNSFFEYPAPNYEIQTYNYADREYEGVGAYSSSVQKFMFNADPYYSLQKWSVTSFANHESIMGHHNQIYYAIDHKASVGDVKLSDKVDFDFTSYIEGWALFMEWFGIEAGYYGTPDYANANLYAMPTNFKFAKGITSFYTEEESKTSEVSAEDIASIKSLHNGIYWEKVNTKNIYADDASRAKAAIELCNILQFIGALNEAQLRNMRLAIDTAYNGGNVRGKAGLDGGASINEVREFMKTNSALGAGDIASESIRYFTCVGQATSYNSGKEIFIDLYKKVYTKLNQSRPEFIAKNNHANTKKFFDIVLRNGALPMGSVEKIVNYIYDIK</sequence>
<reference evidence="3" key="1">
    <citation type="submission" date="2024-03" db="EMBL/GenBank/DDBJ databases">
        <title>Complete genome sequence of Mycoplasma felifaucium Z921 isolated from the trachea of a cheetah.</title>
        <authorList>
            <person name="Spergser J."/>
        </authorList>
    </citation>
    <scope>NUCLEOTIDE SEQUENCE [LARGE SCALE GENOMIC DNA]</scope>
    <source>
        <strain evidence="3">Z921</strain>
    </source>
</reference>
<accession>A0ABZ2RQA6</accession>
<evidence type="ECO:0000313" key="4">
    <source>
        <dbReference type="Proteomes" id="UP001477443"/>
    </source>
</evidence>
<keyword evidence="4" id="KW-1185">Reference proteome</keyword>
<gene>
    <name evidence="3" type="ORF">WG617_01025</name>
</gene>
<name>A0ABZ2RQA6_9BACT</name>
<organism evidence="3 4">
    <name type="scientific">Mycoplasmopsis felifaucium</name>
    <dbReference type="NCBI Taxonomy" id="35768"/>
    <lineage>
        <taxon>Bacteria</taxon>
        <taxon>Bacillati</taxon>
        <taxon>Mycoplasmatota</taxon>
        <taxon>Mycoplasmoidales</taxon>
        <taxon>Metamycoplasmataceae</taxon>
        <taxon>Mycoplasmopsis</taxon>
    </lineage>
</organism>
<dbReference type="Pfam" id="PF05960">
    <property type="entry name" value="DUF885"/>
    <property type="match status" value="2"/>
</dbReference>
<dbReference type="InterPro" id="IPR010281">
    <property type="entry name" value="DUF885"/>
</dbReference>
<evidence type="ECO:0000256" key="2">
    <source>
        <dbReference type="SAM" id="SignalP"/>
    </source>
</evidence>
<feature type="chain" id="PRO_5045545830" evidence="2">
    <location>
        <begin position="25"/>
        <end position="860"/>
    </location>
</feature>
<proteinExistence type="predicted"/>
<evidence type="ECO:0000313" key="3">
    <source>
        <dbReference type="EMBL" id="WXL29219.1"/>
    </source>
</evidence>
<keyword evidence="2" id="KW-0732">Signal</keyword>
<feature type="signal peptide" evidence="2">
    <location>
        <begin position="1"/>
        <end position="24"/>
    </location>
</feature>
<dbReference type="EMBL" id="CP148067">
    <property type="protein sequence ID" value="WXL29219.1"/>
    <property type="molecule type" value="Genomic_DNA"/>
</dbReference>
<dbReference type="PANTHER" id="PTHR33361">
    <property type="entry name" value="GLR0591 PROTEIN"/>
    <property type="match status" value="1"/>
</dbReference>